<accession>A0A225WY66</accession>
<protein>
    <submittedName>
        <fullName evidence="1">Uncharacterized protein</fullName>
    </submittedName>
</protein>
<dbReference type="Proteomes" id="UP000198211">
    <property type="component" value="Unassembled WGS sequence"/>
</dbReference>
<reference evidence="2" key="1">
    <citation type="submission" date="2017-03" db="EMBL/GenBank/DDBJ databases">
        <title>Phytopthora megakarya and P. palmivora, two closely related causual agents of cacao black pod achieved similar genome size and gene model numbers by different mechanisms.</title>
        <authorList>
            <person name="Ali S."/>
            <person name="Shao J."/>
            <person name="Larry D.J."/>
            <person name="Kronmiller B."/>
            <person name="Shen D."/>
            <person name="Strem M.D."/>
            <person name="Melnick R.L."/>
            <person name="Guiltinan M.J."/>
            <person name="Tyler B.M."/>
            <person name="Meinhardt L.W."/>
            <person name="Bailey B.A."/>
        </authorList>
    </citation>
    <scope>NUCLEOTIDE SEQUENCE [LARGE SCALE GENOMIC DNA]</scope>
    <source>
        <strain evidence="2">zdho120</strain>
    </source>
</reference>
<keyword evidence="2" id="KW-1185">Reference proteome</keyword>
<evidence type="ECO:0000313" key="2">
    <source>
        <dbReference type="Proteomes" id="UP000198211"/>
    </source>
</evidence>
<dbReference type="OrthoDB" id="123073at2759"/>
<dbReference type="AlphaFoldDB" id="A0A225WY66"/>
<gene>
    <name evidence="1" type="ORF">PHMEG_0003375</name>
</gene>
<sequence>MEFLAIMLPRDYGKQLSQCIHLLNLAVQADMDDFKADRDSVHSLMLKLRSRLQSTKLSFLEHLDMNDDALVEYLPPPAANRRLRALLTELKKIVSVAKALQANDVTLLDVRVWFDGLLKIKPQYERFIGPQAPIVHRTDFDVACMHILSGGSSRLKRGEWAALGPFRRLEADFVASGAADQDASSEDEASFVEKLQKRRRLVRKEINDARTTFGQERHSLQPITPEMILFLRQNSRYWNAQDVDDAIR</sequence>
<organism evidence="1 2">
    <name type="scientific">Phytophthora megakarya</name>
    <dbReference type="NCBI Taxonomy" id="4795"/>
    <lineage>
        <taxon>Eukaryota</taxon>
        <taxon>Sar</taxon>
        <taxon>Stramenopiles</taxon>
        <taxon>Oomycota</taxon>
        <taxon>Peronosporomycetes</taxon>
        <taxon>Peronosporales</taxon>
        <taxon>Peronosporaceae</taxon>
        <taxon>Phytophthora</taxon>
    </lineage>
</organism>
<dbReference type="EMBL" id="NBNE01000172">
    <property type="protein sequence ID" value="OWZ21978.1"/>
    <property type="molecule type" value="Genomic_DNA"/>
</dbReference>
<evidence type="ECO:0000313" key="1">
    <source>
        <dbReference type="EMBL" id="OWZ21978.1"/>
    </source>
</evidence>
<name>A0A225WY66_9STRA</name>
<comment type="caution">
    <text evidence="1">The sequence shown here is derived from an EMBL/GenBank/DDBJ whole genome shotgun (WGS) entry which is preliminary data.</text>
</comment>
<dbReference type="PANTHER" id="PTHR40866">
    <property type="entry name" value="BED-TYPE DOMAIN-CONTAINING PROTEIN"/>
    <property type="match status" value="1"/>
</dbReference>
<dbReference type="PANTHER" id="PTHR40866:SF1">
    <property type="entry name" value="BED-TYPE DOMAIN-CONTAINING PROTEIN"/>
    <property type="match status" value="1"/>
</dbReference>
<proteinExistence type="predicted"/>